<organism evidence="3 4">
    <name type="scientific">Engystomops pustulosus</name>
    <name type="common">Tungara frog</name>
    <name type="synonym">Physalaemus pustulosus</name>
    <dbReference type="NCBI Taxonomy" id="76066"/>
    <lineage>
        <taxon>Eukaryota</taxon>
        <taxon>Metazoa</taxon>
        <taxon>Chordata</taxon>
        <taxon>Craniata</taxon>
        <taxon>Vertebrata</taxon>
        <taxon>Euteleostomi</taxon>
        <taxon>Amphibia</taxon>
        <taxon>Batrachia</taxon>
        <taxon>Anura</taxon>
        <taxon>Neobatrachia</taxon>
        <taxon>Hyloidea</taxon>
        <taxon>Leptodactylidae</taxon>
        <taxon>Leiuperinae</taxon>
        <taxon>Engystomops</taxon>
    </lineage>
</organism>
<dbReference type="Gene3D" id="2.60.40.690">
    <property type="entry name" value="Alpha-macroglobulin, receptor-binding domain"/>
    <property type="match status" value="1"/>
</dbReference>
<gene>
    <name evidence="3" type="ORF">GDO81_022343</name>
</gene>
<evidence type="ECO:0000256" key="1">
    <source>
        <dbReference type="SAM" id="MobiDB-lite"/>
    </source>
</evidence>
<dbReference type="InterPro" id="IPR009048">
    <property type="entry name" value="A-macroglobulin_rcpt-bd"/>
</dbReference>
<feature type="compositionally biased region" description="Acidic residues" evidence="1">
    <location>
        <begin position="49"/>
        <end position="62"/>
    </location>
</feature>
<proteinExistence type="predicted"/>
<dbReference type="EMBL" id="WNYA01002206">
    <property type="protein sequence ID" value="KAG8544518.1"/>
    <property type="molecule type" value="Genomic_DNA"/>
</dbReference>
<name>A0AAV6Z835_ENGPU</name>
<keyword evidence="4" id="KW-1185">Reference proteome</keyword>
<dbReference type="Proteomes" id="UP000824782">
    <property type="component" value="Unassembled WGS sequence"/>
</dbReference>
<sequence>MWVDQDFCRFTSMCPQVLKMYNIITVENTTCSQLELSIKVHGDIRDAEKEDEDYEDEDDYEEEIKSVGTRSNIDWHDLRSRARREVSQPKEKEVKVLYEVCLWRKSQGAASGMAIVDVTMLSGFEPSTQDLNKVRDDGL</sequence>
<feature type="domain" description="Alpha-macroglobulin receptor-binding" evidence="2">
    <location>
        <begin position="110"/>
        <end position="135"/>
    </location>
</feature>
<dbReference type="AlphaFoldDB" id="A0AAV6Z835"/>
<comment type="caution">
    <text evidence="3">The sequence shown here is derived from an EMBL/GenBank/DDBJ whole genome shotgun (WGS) entry which is preliminary data.</text>
</comment>
<accession>A0AAV6Z835</accession>
<dbReference type="GO" id="GO:0005576">
    <property type="term" value="C:extracellular region"/>
    <property type="evidence" value="ECO:0007669"/>
    <property type="project" value="InterPro"/>
</dbReference>
<dbReference type="SUPFAM" id="SSF49410">
    <property type="entry name" value="Alpha-macroglobulin receptor domain"/>
    <property type="match status" value="1"/>
</dbReference>
<reference evidence="3" key="1">
    <citation type="thesis" date="2020" institute="ProQuest LLC" country="789 East Eisenhower Parkway, Ann Arbor, MI, USA">
        <title>Comparative Genomics and Chromosome Evolution.</title>
        <authorList>
            <person name="Mudd A.B."/>
        </authorList>
    </citation>
    <scope>NUCLEOTIDE SEQUENCE</scope>
    <source>
        <strain evidence="3">237g6f4</strain>
        <tissue evidence="3">Blood</tissue>
    </source>
</reference>
<dbReference type="InterPro" id="IPR036595">
    <property type="entry name" value="A-macroglobulin_rcpt-bd_sf"/>
</dbReference>
<evidence type="ECO:0000313" key="3">
    <source>
        <dbReference type="EMBL" id="KAG8544518.1"/>
    </source>
</evidence>
<protein>
    <recommendedName>
        <fullName evidence="2">Alpha-macroglobulin receptor-binding domain-containing protein</fullName>
    </recommendedName>
</protein>
<dbReference type="Pfam" id="PF07677">
    <property type="entry name" value="A2M_recep"/>
    <property type="match status" value="1"/>
</dbReference>
<feature type="region of interest" description="Disordered" evidence="1">
    <location>
        <begin position="46"/>
        <end position="65"/>
    </location>
</feature>
<evidence type="ECO:0000259" key="2">
    <source>
        <dbReference type="Pfam" id="PF07677"/>
    </source>
</evidence>
<evidence type="ECO:0000313" key="4">
    <source>
        <dbReference type="Proteomes" id="UP000824782"/>
    </source>
</evidence>